<feature type="chain" id="PRO_5002890060" evidence="3">
    <location>
        <begin position="26"/>
        <end position="374"/>
    </location>
</feature>
<organism evidence="4 5">
    <name type="scientific">Ricinus communis</name>
    <name type="common">Castor bean</name>
    <dbReference type="NCBI Taxonomy" id="3988"/>
    <lineage>
        <taxon>Eukaryota</taxon>
        <taxon>Viridiplantae</taxon>
        <taxon>Streptophyta</taxon>
        <taxon>Embryophyta</taxon>
        <taxon>Tracheophyta</taxon>
        <taxon>Spermatophyta</taxon>
        <taxon>Magnoliopsida</taxon>
        <taxon>eudicotyledons</taxon>
        <taxon>Gunneridae</taxon>
        <taxon>Pentapetalae</taxon>
        <taxon>rosids</taxon>
        <taxon>fabids</taxon>
        <taxon>Malpighiales</taxon>
        <taxon>Euphorbiaceae</taxon>
        <taxon>Acalyphoideae</taxon>
        <taxon>Acalypheae</taxon>
        <taxon>Ricinus</taxon>
    </lineage>
</organism>
<reference evidence="5" key="1">
    <citation type="journal article" date="2010" name="Nat. Biotechnol.">
        <title>Draft genome sequence of the oilseed species Ricinus communis.</title>
        <authorList>
            <person name="Chan A.P."/>
            <person name="Crabtree J."/>
            <person name="Zhao Q."/>
            <person name="Lorenzi H."/>
            <person name="Orvis J."/>
            <person name="Puiu D."/>
            <person name="Melake-Berhan A."/>
            <person name="Jones K.M."/>
            <person name="Redman J."/>
            <person name="Chen G."/>
            <person name="Cahoon E.B."/>
            <person name="Gedil M."/>
            <person name="Stanke M."/>
            <person name="Haas B.J."/>
            <person name="Wortman J.R."/>
            <person name="Fraser-Liggett C.M."/>
            <person name="Ravel J."/>
            <person name="Rabinowicz P.D."/>
        </authorList>
    </citation>
    <scope>NUCLEOTIDE SEQUENCE [LARGE SCALE GENOMIC DNA]</scope>
    <source>
        <strain evidence="5">cv. Hale</strain>
    </source>
</reference>
<dbReference type="KEGG" id="rcu:8263574"/>
<evidence type="ECO:0000256" key="3">
    <source>
        <dbReference type="SAM" id="SignalP"/>
    </source>
</evidence>
<keyword evidence="2 3" id="KW-0732">Signal</keyword>
<evidence type="ECO:0000256" key="1">
    <source>
        <dbReference type="ARBA" id="ARBA00008668"/>
    </source>
</evidence>
<dbReference type="InterPro" id="IPR036514">
    <property type="entry name" value="SGNH_hydro_sf"/>
</dbReference>
<dbReference type="CDD" id="cd01837">
    <property type="entry name" value="SGNH_plant_lipase_like"/>
    <property type="match status" value="1"/>
</dbReference>
<dbReference type="Pfam" id="PF00657">
    <property type="entry name" value="Lipase_GDSL"/>
    <property type="match status" value="1"/>
</dbReference>
<dbReference type="PANTHER" id="PTHR45966">
    <property type="entry name" value="GDSL-LIKE LIPASE/ACYLHYDROLASE"/>
    <property type="match status" value="1"/>
</dbReference>
<dbReference type="eggNOG" id="ENOG502RBN6">
    <property type="taxonomic scope" value="Eukaryota"/>
</dbReference>
<accession>B9T6Q0</accession>
<dbReference type="InterPro" id="IPR044552">
    <property type="entry name" value="GLIP1-5/GLL25"/>
</dbReference>
<dbReference type="GO" id="GO:0006629">
    <property type="term" value="P:lipid metabolic process"/>
    <property type="evidence" value="ECO:0007669"/>
    <property type="project" value="InterPro"/>
</dbReference>
<dbReference type="InterPro" id="IPR008265">
    <property type="entry name" value="Lipase_GDSL_AS"/>
</dbReference>
<dbReference type="SUPFAM" id="SSF52266">
    <property type="entry name" value="SGNH hydrolase"/>
    <property type="match status" value="1"/>
</dbReference>
<evidence type="ECO:0000313" key="5">
    <source>
        <dbReference type="Proteomes" id="UP000008311"/>
    </source>
</evidence>
<dbReference type="AlphaFoldDB" id="B9T6Q0"/>
<dbReference type="OMA" id="NHELSGF"/>
<dbReference type="InterPro" id="IPR035669">
    <property type="entry name" value="SGNH_plant_lipase-like"/>
</dbReference>
<dbReference type="EMBL" id="EQ974633">
    <property type="protein sequence ID" value="EEF28461.1"/>
    <property type="molecule type" value="Genomic_DNA"/>
</dbReference>
<feature type="signal peptide" evidence="3">
    <location>
        <begin position="1"/>
        <end position="25"/>
    </location>
</feature>
<sequence length="374" mass="42045">MVILRSHFYLLVFFASLLISTCSQGHLCYPDSHVALFIFGDSLFDAGNNNYLKDPVGRANFWPYGKTFFKHPTGRCCDGRIIPDFIAEYLKLPFIRPYLEPGNHQFTDGVNFASGGAGVLLETHQGKTIDLKTQLSYFKHVKKQLKQKVGDTETKRLLSTALYLISIGTNDYLSPITANSSLFHLYSKQEYVGMVIGNLTTVLQEIYKTGGRKFGFLSLGAVDCLPGIRALNMKNSGGCMKQVTDLIKLHNKELSVVLKQLESQLQGFKYSNFDFYKSFSERINNPIKYGFKEAKSACCGTGAFRGMGKCGGTEERTVYELCDNPDEYLFFDSHPSEKANYQFAKLLWSGSTMVTRPCNLKEILKFTDAGEIEF</sequence>
<dbReference type="OrthoDB" id="1600564at2759"/>
<protein>
    <submittedName>
        <fullName evidence="4">Zinc finger protein, putative</fullName>
    </submittedName>
</protein>
<dbReference type="FunCoup" id="B9T6Q0">
    <property type="interactions" value="58"/>
</dbReference>
<evidence type="ECO:0000313" key="4">
    <source>
        <dbReference type="EMBL" id="EEF28461.1"/>
    </source>
</evidence>
<dbReference type="InterPro" id="IPR001087">
    <property type="entry name" value="GDSL"/>
</dbReference>
<dbReference type="PROSITE" id="PS01098">
    <property type="entry name" value="LIPASE_GDSL_SER"/>
    <property type="match status" value="1"/>
</dbReference>
<dbReference type="PANTHER" id="PTHR45966:SF31">
    <property type="entry name" value="FINGER PROTEIN, PUTATIVE-RELATED"/>
    <property type="match status" value="1"/>
</dbReference>
<name>B9T6Q0_RICCO</name>
<dbReference type="Gene3D" id="3.40.50.1110">
    <property type="entry name" value="SGNH hydrolase"/>
    <property type="match status" value="1"/>
</dbReference>
<keyword evidence="5" id="KW-1185">Reference proteome</keyword>
<evidence type="ECO:0000256" key="2">
    <source>
        <dbReference type="ARBA" id="ARBA00022729"/>
    </source>
</evidence>
<dbReference type="GO" id="GO:0016298">
    <property type="term" value="F:lipase activity"/>
    <property type="evidence" value="ECO:0000318"/>
    <property type="project" value="GO_Central"/>
</dbReference>
<gene>
    <name evidence="4" type="ORF">RCOM_0354140</name>
</gene>
<proteinExistence type="inferred from homology"/>
<comment type="similarity">
    <text evidence="1">Belongs to the 'GDSL' lipolytic enzyme family.</text>
</comment>
<dbReference type="Proteomes" id="UP000008311">
    <property type="component" value="Unassembled WGS sequence"/>
</dbReference>
<dbReference type="InParanoid" id="B9T6Q0"/>